<comment type="subunit">
    <text evidence="4">Homodimer.</text>
</comment>
<dbReference type="UniPathway" id="UPA00575"/>
<keyword evidence="7" id="KW-1185">Reference proteome</keyword>
<dbReference type="PANTHER" id="PTHR11548">
    <property type="entry name" value="THYMIDYLATE SYNTHASE 1"/>
    <property type="match status" value="1"/>
</dbReference>
<dbReference type="SUPFAM" id="SSF55831">
    <property type="entry name" value="Thymidylate synthase/dCMP hydroxymethylase"/>
    <property type="match status" value="1"/>
</dbReference>
<feature type="binding site" evidence="4">
    <location>
        <position position="183"/>
    </location>
    <ligand>
        <name>(6R)-5,10-methylene-5,6,7,8-tetrahydrofolate</name>
        <dbReference type="ChEBI" id="CHEBI:15636"/>
    </ligand>
</feature>
<keyword evidence="3 4" id="KW-0808">Transferase</keyword>
<feature type="domain" description="Thymidylate synthase/dCMP hydroxymethylase" evidence="5">
    <location>
        <begin position="2"/>
        <end position="282"/>
    </location>
</feature>
<comment type="similarity">
    <text evidence="4">Belongs to the thymidylate synthase family. Bacterial-type ThyA subfamily.</text>
</comment>
<dbReference type="HOGENOM" id="CLU_021669_0_1_6"/>
<evidence type="ECO:0000256" key="2">
    <source>
        <dbReference type="ARBA" id="ARBA00022603"/>
    </source>
</evidence>
<organism evidence="6 7">
    <name type="scientific">Riesia pediculicola (strain USDA)</name>
    <dbReference type="NCBI Taxonomy" id="515618"/>
    <lineage>
        <taxon>Bacteria</taxon>
        <taxon>Pseudomonadati</taxon>
        <taxon>Pseudomonadota</taxon>
        <taxon>Gammaproteobacteria</taxon>
        <taxon>Enterobacterales</taxon>
        <taxon>Enterobacteriaceae</taxon>
        <taxon>Candidatus Riesia</taxon>
    </lineage>
</organism>
<gene>
    <name evidence="4 6" type="primary">thyA</name>
    <name evidence="6" type="ordered locus">RIEPE_0366</name>
</gene>
<dbReference type="NCBIfam" id="TIGR03284">
    <property type="entry name" value="thym_sym"/>
    <property type="match status" value="1"/>
</dbReference>
<dbReference type="AlphaFoldDB" id="D4G8F4"/>
<dbReference type="HAMAP" id="MF_00008">
    <property type="entry name" value="Thymidy_synth_bact"/>
    <property type="match status" value="1"/>
</dbReference>
<dbReference type="PANTHER" id="PTHR11548:SF9">
    <property type="entry name" value="THYMIDYLATE SYNTHASE"/>
    <property type="match status" value="1"/>
</dbReference>
<dbReference type="Gene3D" id="3.30.572.10">
    <property type="entry name" value="Thymidylate synthase/dCMP hydroxymethylase domain"/>
    <property type="match status" value="1"/>
</dbReference>
<protein>
    <recommendedName>
        <fullName evidence="1 4">Thymidylate synthase</fullName>
        <shortName evidence="4">TS</shortName>
        <shortName evidence="4">TSase</shortName>
        <ecNumber evidence="1 4">2.1.1.45</ecNumber>
    </recommendedName>
</protein>
<reference evidence="6" key="1">
    <citation type="submission" date="2008-05" db="EMBL/GenBank/DDBJ databases">
        <title>Genome sequence of Riesia pediculicola USDA.</title>
        <authorList>
            <person name="Kirkness E.F."/>
        </authorList>
    </citation>
    <scope>NUCLEOTIDE SEQUENCE [LARGE SCALE GENOMIC DNA]</scope>
    <source>
        <strain evidence="6">USDA</strain>
    </source>
</reference>
<feature type="active site" description="Nucleophile" evidence="4">
    <location>
        <position position="160"/>
    </location>
</feature>
<feature type="binding site" description="in other chain" evidence="4">
    <location>
        <begin position="180"/>
        <end position="183"/>
    </location>
    <ligand>
        <name>dUMP</name>
        <dbReference type="ChEBI" id="CHEBI:246422"/>
        <note>ligand shared between dimeric partners</note>
    </ligand>
</feature>
<evidence type="ECO:0000259" key="5">
    <source>
        <dbReference type="Pfam" id="PF00303"/>
    </source>
</evidence>
<dbReference type="EMBL" id="CP001085">
    <property type="protein sequence ID" value="ADD79759.1"/>
    <property type="molecule type" value="Genomic_DNA"/>
</dbReference>
<comment type="pathway">
    <text evidence="4">Pyrimidine metabolism; dTTP biosynthesis.</text>
</comment>
<dbReference type="PRINTS" id="PR00108">
    <property type="entry name" value="THYMDSNTHASE"/>
</dbReference>
<dbReference type="GO" id="GO:0004799">
    <property type="term" value="F:thymidylate synthase activity"/>
    <property type="evidence" value="ECO:0007669"/>
    <property type="project" value="UniProtKB-UniRule"/>
</dbReference>
<feature type="binding site" description="in other chain" evidence="4">
    <location>
        <position position="22"/>
    </location>
    <ligand>
        <name>dUMP</name>
        <dbReference type="ChEBI" id="CHEBI:246422"/>
        <note>ligand shared between dimeric partners</note>
    </ligand>
</feature>
<name>D4G8F4_RIEPU</name>
<keyword evidence="4" id="KW-0545">Nucleotide biosynthesis</keyword>
<accession>D4G8F4</accession>
<feature type="binding site" description="in other chain" evidence="4">
    <location>
        <position position="191"/>
    </location>
    <ligand>
        <name>dUMP</name>
        <dbReference type="ChEBI" id="CHEBI:246422"/>
        <note>ligand shared between dimeric partners</note>
    </ligand>
</feature>
<keyword evidence="4" id="KW-0963">Cytoplasm</keyword>
<dbReference type="GO" id="GO:0005829">
    <property type="term" value="C:cytosol"/>
    <property type="evidence" value="ECO:0007669"/>
    <property type="project" value="TreeGrafter"/>
</dbReference>
<dbReference type="InterPro" id="IPR045097">
    <property type="entry name" value="Thymidate_synth/dCMP_Mease"/>
</dbReference>
<evidence type="ECO:0000313" key="6">
    <source>
        <dbReference type="EMBL" id="ADD79759.1"/>
    </source>
</evidence>
<dbReference type="InterPro" id="IPR000398">
    <property type="entry name" value="Thymidylate_synthase"/>
</dbReference>
<dbReference type="GO" id="GO:0032259">
    <property type="term" value="P:methylation"/>
    <property type="evidence" value="ECO:0007669"/>
    <property type="project" value="UniProtKB-KW"/>
</dbReference>
<dbReference type="RefSeq" id="WP_013087743.1">
    <property type="nucleotide sequence ID" value="NC_014109.1"/>
</dbReference>
<dbReference type="Pfam" id="PF00303">
    <property type="entry name" value="Thymidylat_synt"/>
    <property type="match status" value="1"/>
</dbReference>
<dbReference type="STRING" id="515618.RIEPE_0366"/>
<feature type="binding site" description="in other chain" evidence="4">
    <location>
        <begin position="221"/>
        <end position="223"/>
    </location>
    <ligand>
        <name>dUMP</name>
        <dbReference type="ChEBI" id="CHEBI:246422"/>
        <note>ligand shared between dimeric partners</note>
    </ligand>
</feature>
<dbReference type="GO" id="GO:0006231">
    <property type="term" value="P:dTMP biosynthetic process"/>
    <property type="evidence" value="ECO:0007669"/>
    <property type="project" value="UniProtKB-UniRule"/>
</dbReference>
<dbReference type="GO" id="GO:0006235">
    <property type="term" value="P:dTTP biosynthetic process"/>
    <property type="evidence" value="ECO:0007669"/>
    <property type="project" value="UniProtKB-UniRule"/>
</dbReference>
<sequence length="283" mass="33102">MKQYIDLCRKIIHEGCWIKNNRTKTRCLTIINADLEYDVENNQFPLITTRKISYKSAISEMIGHIRGYRSAKQFRDLGCNVWEANANQNKSWLSNPYRKGRDDLGRIYGVQGRSWKKHDGSHLDQLRKVIQHLKDGIDDRAEIITFYNPGEIEMGCLIPCMHTHTFSILDKKLYLTSYQRSCDVPLGLSFNQIQCFILLALVAQITNYKPGKVYHKIVNAHIYENQLSLMRDVQLKRSPYPLSKLIINPKIKKLEDIENWVSSDDFKVINYRFHGKISYPFNV</sequence>
<dbReference type="eggNOG" id="COG0207">
    <property type="taxonomic scope" value="Bacteria"/>
</dbReference>
<dbReference type="InterPro" id="IPR023451">
    <property type="entry name" value="Thymidate_synth/dCMP_Mease_dom"/>
</dbReference>
<evidence type="ECO:0000256" key="3">
    <source>
        <dbReference type="ARBA" id="ARBA00022679"/>
    </source>
</evidence>
<comment type="catalytic activity">
    <reaction evidence="4">
        <text>dUMP + (6R)-5,10-methylene-5,6,7,8-tetrahydrofolate = 7,8-dihydrofolate + dTMP</text>
        <dbReference type="Rhea" id="RHEA:12104"/>
        <dbReference type="ChEBI" id="CHEBI:15636"/>
        <dbReference type="ChEBI" id="CHEBI:57451"/>
        <dbReference type="ChEBI" id="CHEBI:63528"/>
        <dbReference type="ChEBI" id="CHEBI:246422"/>
        <dbReference type="EC" id="2.1.1.45"/>
    </reaction>
</comment>
<comment type="subcellular location">
    <subcellularLocation>
        <location evidence="4">Cytoplasm</location>
    </subcellularLocation>
</comment>
<evidence type="ECO:0000256" key="1">
    <source>
        <dbReference type="ARBA" id="ARBA00011947"/>
    </source>
</evidence>
<dbReference type="InterPro" id="IPR036926">
    <property type="entry name" value="Thymidate_synth/dCMP_Mease_sf"/>
</dbReference>
<keyword evidence="2 4" id="KW-0489">Methyltransferase</keyword>
<evidence type="ECO:0000313" key="7">
    <source>
        <dbReference type="Proteomes" id="UP000001700"/>
    </source>
</evidence>
<dbReference type="CDD" id="cd00351">
    <property type="entry name" value="TS_Pyrimidine_HMase"/>
    <property type="match status" value="1"/>
</dbReference>
<comment type="caution">
    <text evidence="4">Lacks conserved residue(s) required for the propagation of feature annotation.</text>
</comment>
<dbReference type="EC" id="2.1.1.45" evidence="1 4"/>
<dbReference type="NCBIfam" id="NF002498">
    <property type="entry name" value="PRK01827.1-4"/>
    <property type="match status" value="1"/>
</dbReference>
<comment type="function">
    <text evidence="4">Catalyzes the reductive methylation of 2'-deoxyuridine-5'-monophosphate (dUMP) to 2'-deoxythymidine-5'-monophosphate (dTMP) while utilizing 5,10-methylenetetrahydrofolate (mTHF) as the methyl donor and reductant in the reaction, yielding dihydrofolate (DHF) as a by-product. This enzymatic reaction provides an intracellular de novo source of dTMP, an essential precursor for DNA biosynthesis.</text>
</comment>
<dbReference type="OrthoDB" id="9774633at2"/>
<dbReference type="Proteomes" id="UP000001700">
    <property type="component" value="Chromosome"/>
</dbReference>
<proteinExistence type="inferred from homology"/>
<evidence type="ECO:0000256" key="4">
    <source>
        <dbReference type="HAMAP-Rule" id="MF_00008"/>
    </source>
</evidence>
<dbReference type="KEGG" id="rip:RIEPE_0366"/>